<reference evidence="3 4" key="1">
    <citation type="submission" date="2021-04" db="EMBL/GenBank/DDBJ databases">
        <authorList>
            <person name="De Guttry C."/>
            <person name="Zahm M."/>
            <person name="Klopp C."/>
            <person name="Cabau C."/>
            <person name="Louis A."/>
            <person name="Berthelot C."/>
            <person name="Parey E."/>
            <person name="Roest Crollius H."/>
            <person name="Montfort J."/>
            <person name="Robinson-Rechavi M."/>
            <person name="Bucao C."/>
            <person name="Bouchez O."/>
            <person name="Gislard M."/>
            <person name="Lluch J."/>
            <person name="Milhes M."/>
            <person name="Lampietro C."/>
            <person name="Lopez Roques C."/>
            <person name="Donnadieu C."/>
            <person name="Braasch I."/>
            <person name="Desvignes T."/>
            <person name="Postlethwait J."/>
            <person name="Bobe J."/>
            <person name="Wedekind C."/>
            <person name="Guiguen Y."/>
        </authorList>
    </citation>
    <scope>NUCLEOTIDE SEQUENCE [LARGE SCALE GENOMIC DNA]</scope>
    <source>
        <strain evidence="3">Cs_M1</strain>
        <tissue evidence="3">Blood</tissue>
    </source>
</reference>
<dbReference type="Gene3D" id="2.120.10.80">
    <property type="entry name" value="Kelch-type beta propeller"/>
    <property type="match status" value="1"/>
</dbReference>
<dbReference type="SUPFAM" id="SSF117281">
    <property type="entry name" value="Kelch motif"/>
    <property type="match status" value="1"/>
</dbReference>
<evidence type="ECO:0000313" key="4">
    <source>
        <dbReference type="Proteomes" id="UP001356427"/>
    </source>
</evidence>
<dbReference type="InterPro" id="IPR052125">
    <property type="entry name" value="KLHDC10"/>
</dbReference>
<dbReference type="InterPro" id="IPR015915">
    <property type="entry name" value="Kelch-typ_b-propeller"/>
</dbReference>
<keyword evidence="2" id="KW-0677">Repeat</keyword>
<name>A0AAN8LT01_9TELE</name>
<dbReference type="GO" id="GO:0032874">
    <property type="term" value="P:positive regulation of stress-activated MAPK cascade"/>
    <property type="evidence" value="ECO:0007669"/>
    <property type="project" value="TreeGrafter"/>
</dbReference>
<accession>A0AAN8LT01</accession>
<organism evidence="3 4">
    <name type="scientific">Coregonus suidteri</name>
    <dbReference type="NCBI Taxonomy" id="861788"/>
    <lineage>
        <taxon>Eukaryota</taxon>
        <taxon>Metazoa</taxon>
        <taxon>Chordata</taxon>
        <taxon>Craniata</taxon>
        <taxon>Vertebrata</taxon>
        <taxon>Euteleostomi</taxon>
        <taxon>Actinopterygii</taxon>
        <taxon>Neopterygii</taxon>
        <taxon>Teleostei</taxon>
        <taxon>Protacanthopterygii</taxon>
        <taxon>Salmoniformes</taxon>
        <taxon>Salmonidae</taxon>
        <taxon>Coregoninae</taxon>
        <taxon>Coregonus</taxon>
    </lineage>
</organism>
<evidence type="ECO:0000313" key="3">
    <source>
        <dbReference type="EMBL" id="KAK6318133.1"/>
    </source>
</evidence>
<dbReference type="PANTHER" id="PTHR46428:SF1">
    <property type="entry name" value="KELCH DOMAIN-CONTAINING PROTEIN 10"/>
    <property type="match status" value="1"/>
</dbReference>
<comment type="caution">
    <text evidence="3">The sequence shown here is derived from an EMBL/GenBank/DDBJ whole genome shotgun (WGS) entry which is preliminary data.</text>
</comment>
<evidence type="ECO:0000256" key="1">
    <source>
        <dbReference type="ARBA" id="ARBA00022441"/>
    </source>
</evidence>
<dbReference type="AlphaFoldDB" id="A0AAN8LT01"/>
<evidence type="ECO:0000256" key="2">
    <source>
        <dbReference type="ARBA" id="ARBA00022737"/>
    </source>
</evidence>
<protein>
    <submittedName>
        <fullName evidence="3">Uncharacterized protein</fullName>
    </submittedName>
</protein>
<gene>
    <name evidence="3" type="ORF">J4Q44_G00114240</name>
</gene>
<dbReference type="EMBL" id="JAGTTL010000009">
    <property type="protein sequence ID" value="KAK6318133.1"/>
    <property type="molecule type" value="Genomic_DNA"/>
</dbReference>
<keyword evidence="1" id="KW-0880">Kelch repeat</keyword>
<proteinExistence type="predicted"/>
<keyword evidence="4" id="KW-1185">Reference proteome</keyword>
<dbReference type="Proteomes" id="UP001356427">
    <property type="component" value="Unassembled WGS sequence"/>
</dbReference>
<dbReference type="PANTHER" id="PTHR46428">
    <property type="entry name" value="KELCH DOMAIN-CONTAINING PROTEIN 10"/>
    <property type="match status" value="1"/>
</dbReference>
<sequence length="125" mass="14322">MDWESVFNLLFLPPQRCFYVGVTMEGLQVDHWKVNLQTFQWTKLLSVMPEPAYFHCAAVTPAGCMYVHGGVENRRTGSLSVWLVVPSLLEITWEKLLKAFRHLAQLSPQQLLGLGLTHTLIQRLK</sequence>